<dbReference type="InterPro" id="IPR032820">
    <property type="entry name" value="ATPase_put"/>
</dbReference>
<dbReference type="Pfam" id="PF09527">
    <property type="entry name" value="ATPase_gene1"/>
    <property type="match status" value="1"/>
</dbReference>
<keyword evidence="2" id="KW-1133">Transmembrane helix</keyword>
<feature type="transmembrane region" description="Helical" evidence="2">
    <location>
        <begin position="79"/>
        <end position="99"/>
    </location>
</feature>
<feature type="transmembrane region" description="Helical" evidence="2">
    <location>
        <begin position="39"/>
        <end position="59"/>
    </location>
</feature>
<keyword evidence="2" id="KW-0812">Transmembrane</keyword>
<keyword evidence="2" id="KW-0472">Membrane</keyword>
<organism evidence="3 4">
    <name type="scientific">Microbulbifer bruguierae</name>
    <dbReference type="NCBI Taxonomy" id="3029061"/>
    <lineage>
        <taxon>Bacteria</taxon>
        <taxon>Pseudomonadati</taxon>
        <taxon>Pseudomonadota</taxon>
        <taxon>Gammaproteobacteria</taxon>
        <taxon>Cellvibrionales</taxon>
        <taxon>Microbulbiferaceae</taxon>
        <taxon>Microbulbifer</taxon>
    </lineage>
</organism>
<dbReference type="Proteomes" id="UP001236500">
    <property type="component" value="Chromosome"/>
</dbReference>
<evidence type="ECO:0000256" key="1">
    <source>
        <dbReference type="SAM" id="MobiDB-lite"/>
    </source>
</evidence>
<keyword evidence="4" id="KW-1185">Reference proteome</keyword>
<evidence type="ECO:0000313" key="3">
    <source>
        <dbReference type="EMBL" id="WGL17123.1"/>
    </source>
</evidence>
<sequence length="101" mass="11534">MATDPDQKQRDLKQRNQKLSERVERQAKRMKQAERERETLLAQTIYIGTLGLVFVLPVVGGAYLGRWLDGLVEGYSTRWTLSLIFLGVVVGAVNVYLLIRE</sequence>
<reference evidence="3 4" key="1">
    <citation type="submission" date="2023-02" db="EMBL/GenBank/DDBJ databases">
        <title>Description and genomic characterization of Microbulbifer bruguierae sp. nov., isolated from the sediment of mangrove plant Bruguiera sexangula.</title>
        <authorList>
            <person name="Long M."/>
        </authorList>
    </citation>
    <scope>NUCLEOTIDE SEQUENCE [LARGE SCALE GENOMIC DNA]</scope>
    <source>
        <strain evidence="3 4">H12</strain>
    </source>
</reference>
<dbReference type="EMBL" id="CP118605">
    <property type="protein sequence ID" value="WGL17123.1"/>
    <property type="molecule type" value="Genomic_DNA"/>
</dbReference>
<accession>A0ABY8NDY8</accession>
<gene>
    <name evidence="3" type="ORF">PVT68_02195</name>
</gene>
<evidence type="ECO:0000256" key="2">
    <source>
        <dbReference type="SAM" id="Phobius"/>
    </source>
</evidence>
<evidence type="ECO:0000313" key="4">
    <source>
        <dbReference type="Proteomes" id="UP001236500"/>
    </source>
</evidence>
<protein>
    <submittedName>
        <fullName evidence="3">AtpZ/AtpI family protein</fullName>
    </submittedName>
</protein>
<dbReference type="RefSeq" id="WP_280320949.1">
    <property type="nucleotide sequence ID" value="NZ_CP118605.1"/>
</dbReference>
<proteinExistence type="predicted"/>
<name>A0ABY8NDY8_9GAMM</name>
<feature type="region of interest" description="Disordered" evidence="1">
    <location>
        <begin position="1"/>
        <end position="31"/>
    </location>
</feature>